<comment type="caution">
    <text evidence="1">The sequence shown here is derived from an EMBL/GenBank/DDBJ whole genome shotgun (WGS) entry which is preliminary data.</text>
</comment>
<reference evidence="1" key="1">
    <citation type="submission" date="2021-05" db="EMBL/GenBank/DDBJ databases">
        <authorList>
            <person name="Pan Q."/>
            <person name="Jouanno E."/>
            <person name="Zahm M."/>
            <person name="Klopp C."/>
            <person name="Cabau C."/>
            <person name="Louis A."/>
            <person name="Berthelot C."/>
            <person name="Parey E."/>
            <person name="Roest Crollius H."/>
            <person name="Montfort J."/>
            <person name="Robinson-Rechavi M."/>
            <person name="Bouchez O."/>
            <person name="Lampietro C."/>
            <person name="Lopez Roques C."/>
            <person name="Donnadieu C."/>
            <person name="Postlethwait J."/>
            <person name="Bobe J."/>
            <person name="Dillon D."/>
            <person name="Chandos A."/>
            <person name="von Hippel F."/>
            <person name="Guiguen Y."/>
        </authorList>
    </citation>
    <scope>NUCLEOTIDE SEQUENCE</scope>
    <source>
        <strain evidence="1">YG-Jan2019</strain>
    </source>
</reference>
<protein>
    <submittedName>
        <fullName evidence="1">Uncharacterized protein</fullName>
    </submittedName>
</protein>
<evidence type="ECO:0000313" key="1">
    <source>
        <dbReference type="EMBL" id="KAJ8007984.1"/>
    </source>
</evidence>
<proteinExistence type="predicted"/>
<evidence type="ECO:0000313" key="2">
    <source>
        <dbReference type="Proteomes" id="UP001157502"/>
    </source>
</evidence>
<keyword evidence="2" id="KW-1185">Reference proteome</keyword>
<accession>A0ACC2GW81</accession>
<organism evidence="1 2">
    <name type="scientific">Dallia pectoralis</name>
    <name type="common">Alaska blackfish</name>
    <dbReference type="NCBI Taxonomy" id="75939"/>
    <lineage>
        <taxon>Eukaryota</taxon>
        <taxon>Metazoa</taxon>
        <taxon>Chordata</taxon>
        <taxon>Craniata</taxon>
        <taxon>Vertebrata</taxon>
        <taxon>Euteleostomi</taxon>
        <taxon>Actinopterygii</taxon>
        <taxon>Neopterygii</taxon>
        <taxon>Teleostei</taxon>
        <taxon>Protacanthopterygii</taxon>
        <taxon>Esociformes</taxon>
        <taxon>Umbridae</taxon>
        <taxon>Dallia</taxon>
    </lineage>
</organism>
<gene>
    <name evidence="1" type="ORF">DPEC_G00100020</name>
</gene>
<dbReference type="EMBL" id="CM055735">
    <property type="protein sequence ID" value="KAJ8007984.1"/>
    <property type="molecule type" value="Genomic_DNA"/>
</dbReference>
<name>A0ACC2GW81_DALPE</name>
<dbReference type="Proteomes" id="UP001157502">
    <property type="component" value="Chromosome 8"/>
</dbReference>
<sequence length="151" mass="16415">MRHVTILQSASPSPPVVAVVRQVDQLVEADWNIVDDLAQAQQEDPRIKLLVELKKRNGESRAALQGNSVVRKYAPVWDQLQVQGQRLVRIPPVNSDAAYQVQVELPGSLVPKVLAMLHSAQTGVHWSAEASGESEGPVLLGGVVQQCQAMV</sequence>